<accession>A0ABT3G8B6</accession>
<dbReference type="Proteomes" id="UP001165653">
    <property type="component" value="Unassembled WGS sequence"/>
</dbReference>
<proteinExistence type="predicted"/>
<dbReference type="EC" id="3.5.99.6" evidence="1"/>
<evidence type="ECO:0000313" key="3">
    <source>
        <dbReference type="EMBL" id="MCW1915736.1"/>
    </source>
</evidence>
<dbReference type="InterPro" id="IPR052960">
    <property type="entry name" value="GlcN6P_deaminase-like"/>
</dbReference>
<dbReference type="GO" id="GO:0004342">
    <property type="term" value="F:glucosamine-6-phosphate deaminase activity"/>
    <property type="evidence" value="ECO:0007669"/>
    <property type="project" value="UniProtKB-EC"/>
</dbReference>
<dbReference type="SUPFAM" id="SSF100950">
    <property type="entry name" value="NagB/RpiA/CoA transferase-like"/>
    <property type="match status" value="1"/>
</dbReference>
<dbReference type="InterPro" id="IPR004547">
    <property type="entry name" value="Glucosamine6P_isomerase"/>
</dbReference>
<dbReference type="InterPro" id="IPR037171">
    <property type="entry name" value="NagB/RpiA_transferase-like"/>
</dbReference>
<evidence type="ECO:0000313" key="4">
    <source>
        <dbReference type="Proteomes" id="UP001165653"/>
    </source>
</evidence>
<sequence>MTDSLPVRVFADRTEASRTLALEVAALVRAINDSGRSAVLGLATGRTPLPFYAELIRLHEQGELSFAQVITFNLDEYLGLAGEHPESYRAFMSRELFDHVDIPAENIHIPDGTVSPEDLSAHCAAYEAAIRNAGGIDFQLLGIGRTGHIGFNEPGSPRDSRTRKVELDPITRQDAAPAFGGLDQVPEHAISMGCGTILEARKIALLAWGKAKATIVREALTGPVTDQVSASFLQEHADATFYLDAEAGSEL</sequence>
<gene>
    <name evidence="3" type="primary">nagB</name>
    <name evidence="3" type="ORF">OJ996_19270</name>
</gene>
<evidence type="ECO:0000259" key="2">
    <source>
        <dbReference type="Pfam" id="PF01182"/>
    </source>
</evidence>
<dbReference type="EMBL" id="JAPDDR010000010">
    <property type="protein sequence ID" value="MCW1915736.1"/>
    <property type="molecule type" value="Genomic_DNA"/>
</dbReference>
<dbReference type="PANTHER" id="PTHR42892">
    <property type="entry name" value="GLUCOSAMINE-6-PHOSPHATE DEAMINASE-LIKE PROTEIN BT_0258-RELATED"/>
    <property type="match status" value="1"/>
</dbReference>
<dbReference type="Pfam" id="PF01182">
    <property type="entry name" value="Glucosamine_iso"/>
    <property type="match status" value="1"/>
</dbReference>
<comment type="caution">
    <text evidence="3">The sequence shown here is derived from an EMBL/GenBank/DDBJ whole genome shotgun (WGS) entry which is preliminary data.</text>
</comment>
<dbReference type="RefSeq" id="WP_264515291.1">
    <property type="nucleotide sequence ID" value="NZ_JAPDDR010000010.1"/>
</dbReference>
<evidence type="ECO:0000256" key="1">
    <source>
        <dbReference type="NCBIfam" id="TIGR00502"/>
    </source>
</evidence>
<organism evidence="3 4">
    <name type="scientific">Luteolibacter rhizosphaerae</name>
    <dbReference type="NCBI Taxonomy" id="2989719"/>
    <lineage>
        <taxon>Bacteria</taxon>
        <taxon>Pseudomonadati</taxon>
        <taxon>Verrucomicrobiota</taxon>
        <taxon>Verrucomicrobiia</taxon>
        <taxon>Verrucomicrobiales</taxon>
        <taxon>Verrucomicrobiaceae</taxon>
        <taxon>Luteolibacter</taxon>
    </lineage>
</organism>
<protein>
    <recommendedName>
        <fullName evidence="1">Glucosamine-6-phosphate deaminase</fullName>
        <ecNumber evidence="1">3.5.99.6</ecNumber>
    </recommendedName>
</protein>
<reference evidence="3" key="1">
    <citation type="submission" date="2022-10" db="EMBL/GenBank/DDBJ databases">
        <title>Luteolibacter sp. GHJ8, whole genome shotgun sequencing project.</title>
        <authorList>
            <person name="Zhao G."/>
            <person name="Shen L."/>
        </authorList>
    </citation>
    <scope>NUCLEOTIDE SEQUENCE</scope>
    <source>
        <strain evidence="3">GHJ8</strain>
    </source>
</reference>
<dbReference type="NCBIfam" id="TIGR00502">
    <property type="entry name" value="nagB"/>
    <property type="match status" value="1"/>
</dbReference>
<dbReference type="InterPro" id="IPR006148">
    <property type="entry name" value="Glc/Gal-6P_isomerase"/>
</dbReference>
<dbReference type="PANTHER" id="PTHR42892:SF1">
    <property type="entry name" value="GLUCOSAMINE-6-PHOSPHATE ISOMERASE"/>
    <property type="match status" value="1"/>
</dbReference>
<keyword evidence="3" id="KW-0378">Hydrolase</keyword>
<dbReference type="Gene3D" id="3.40.50.1360">
    <property type="match status" value="1"/>
</dbReference>
<keyword evidence="4" id="KW-1185">Reference proteome</keyword>
<feature type="domain" description="Glucosamine/galactosamine-6-phosphate isomerase" evidence="2">
    <location>
        <begin position="12"/>
        <end position="237"/>
    </location>
</feature>
<dbReference type="CDD" id="cd01399">
    <property type="entry name" value="GlcN6P_deaminase"/>
    <property type="match status" value="1"/>
</dbReference>
<name>A0ABT3G8B6_9BACT</name>